<evidence type="ECO:0000256" key="8">
    <source>
        <dbReference type="ARBA" id="ARBA00049244"/>
    </source>
</evidence>
<comment type="caution">
    <text evidence="11">The sequence shown here is derived from an EMBL/GenBank/DDBJ whole genome shotgun (WGS) entry which is preliminary data.</text>
</comment>
<dbReference type="AlphaFoldDB" id="A0A0R2JMD1"/>
<dbReference type="InterPro" id="IPR027417">
    <property type="entry name" value="P-loop_NTPase"/>
</dbReference>
<keyword evidence="3" id="KW-0808">Transferase</keyword>
<accession>A0A0R2JMD1</accession>
<evidence type="ECO:0000256" key="6">
    <source>
        <dbReference type="ARBA" id="ARBA00022932"/>
    </source>
</evidence>
<dbReference type="GO" id="GO:0003887">
    <property type="term" value="F:DNA-directed DNA polymerase activity"/>
    <property type="evidence" value="ECO:0007669"/>
    <property type="project" value="UniProtKB-KW"/>
</dbReference>
<dbReference type="RefSeq" id="WP_057753276.1">
    <property type="nucleotide sequence ID" value="NZ_JQBP01000001.1"/>
</dbReference>
<name>A0A0R2JMD1_9LACO</name>
<organism evidence="11 12">
    <name type="scientific">Weissella kandleri</name>
    <dbReference type="NCBI Taxonomy" id="1616"/>
    <lineage>
        <taxon>Bacteria</taxon>
        <taxon>Bacillati</taxon>
        <taxon>Bacillota</taxon>
        <taxon>Bacilli</taxon>
        <taxon>Lactobacillales</taxon>
        <taxon>Lactobacillaceae</taxon>
        <taxon>Weissella</taxon>
    </lineage>
</organism>
<dbReference type="InterPro" id="IPR048466">
    <property type="entry name" value="DNA_pol3_delta-like_C"/>
</dbReference>
<evidence type="ECO:0000256" key="2">
    <source>
        <dbReference type="ARBA" id="ARBA00017703"/>
    </source>
</evidence>
<dbReference type="InterPro" id="IPR010372">
    <property type="entry name" value="DNA_pol3_delta_N"/>
</dbReference>
<dbReference type="InterPro" id="IPR005790">
    <property type="entry name" value="DNA_polIII_delta"/>
</dbReference>
<dbReference type="SUPFAM" id="SSF48019">
    <property type="entry name" value="post-AAA+ oligomerization domain-like"/>
    <property type="match status" value="1"/>
</dbReference>
<dbReference type="Gene3D" id="1.20.272.10">
    <property type="match status" value="1"/>
</dbReference>
<evidence type="ECO:0000313" key="11">
    <source>
        <dbReference type="EMBL" id="KRN75591.1"/>
    </source>
</evidence>
<keyword evidence="12" id="KW-1185">Reference proteome</keyword>
<dbReference type="GO" id="GO:0006261">
    <property type="term" value="P:DNA-templated DNA replication"/>
    <property type="evidence" value="ECO:0007669"/>
    <property type="project" value="TreeGrafter"/>
</dbReference>
<evidence type="ECO:0000256" key="7">
    <source>
        <dbReference type="ARBA" id="ARBA00034754"/>
    </source>
</evidence>
<evidence type="ECO:0000256" key="3">
    <source>
        <dbReference type="ARBA" id="ARBA00022679"/>
    </source>
</evidence>
<evidence type="ECO:0000259" key="10">
    <source>
        <dbReference type="Pfam" id="PF21694"/>
    </source>
</evidence>
<comment type="catalytic activity">
    <reaction evidence="8">
        <text>DNA(n) + a 2'-deoxyribonucleoside 5'-triphosphate = DNA(n+1) + diphosphate</text>
        <dbReference type="Rhea" id="RHEA:22508"/>
        <dbReference type="Rhea" id="RHEA-COMP:17339"/>
        <dbReference type="Rhea" id="RHEA-COMP:17340"/>
        <dbReference type="ChEBI" id="CHEBI:33019"/>
        <dbReference type="ChEBI" id="CHEBI:61560"/>
        <dbReference type="ChEBI" id="CHEBI:173112"/>
        <dbReference type="EC" id="2.7.7.7"/>
    </reaction>
</comment>
<dbReference type="Pfam" id="PF06144">
    <property type="entry name" value="DNA_pol3_delta"/>
    <property type="match status" value="1"/>
</dbReference>
<keyword evidence="5" id="KW-0235">DNA replication</keyword>
<comment type="similarity">
    <text evidence="7">Belongs to the DNA polymerase HolA subunit family.</text>
</comment>
<dbReference type="OrthoDB" id="9775929at2"/>
<dbReference type="PANTHER" id="PTHR34388">
    <property type="entry name" value="DNA POLYMERASE III SUBUNIT DELTA"/>
    <property type="match status" value="1"/>
</dbReference>
<dbReference type="PANTHER" id="PTHR34388:SF1">
    <property type="entry name" value="DNA POLYMERASE III SUBUNIT DELTA"/>
    <property type="match status" value="1"/>
</dbReference>
<dbReference type="EMBL" id="JQBP01000001">
    <property type="protein sequence ID" value="KRN75591.1"/>
    <property type="molecule type" value="Genomic_DNA"/>
</dbReference>
<evidence type="ECO:0000256" key="5">
    <source>
        <dbReference type="ARBA" id="ARBA00022705"/>
    </source>
</evidence>
<evidence type="ECO:0000313" key="12">
    <source>
        <dbReference type="Proteomes" id="UP000051655"/>
    </source>
</evidence>
<dbReference type="GO" id="GO:0003677">
    <property type="term" value="F:DNA binding"/>
    <property type="evidence" value="ECO:0007669"/>
    <property type="project" value="InterPro"/>
</dbReference>
<proteinExistence type="inferred from homology"/>
<gene>
    <name evidence="11" type="ORF">IV73_GL000075</name>
</gene>
<dbReference type="Gene3D" id="1.10.8.60">
    <property type="match status" value="1"/>
</dbReference>
<evidence type="ECO:0000259" key="9">
    <source>
        <dbReference type="Pfam" id="PF06144"/>
    </source>
</evidence>
<dbReference type="NCBIfam" id="TIGR01128">
    <property type="entry name" value="holA"/>
    <property type="match status" value="1"/>
</dbReference>
<dbReference type="PATRIC" id="fig|1616.3.peg.75"/>
<dbReference type="GO" id="GO:0009360">
    <property type="term" value="C:DNA polymerase III complex"/>
    <property type="evidence" value="ECO:0007669"/>
    <property type="project" value="InterPro"/>
</dbReference>
<evidence type="ECO:0000256" key="4">
    <source>
        <dbReference type="ARBA" id="ARBA00022695"/>
    </source>
</evidence>
<dbReference type="Proteomes" id="UP000051655">
    <property type="component" value="Unassembled WGS sequence"/>
</dbReference>
<dbReference type="Pfam" id="PF21694">
    <property type="entry name" value="DNA_pol3_delta_C"/>
    <property type="match status" value="1"/>
</dbReference>
<dbReference type="Gene3D" id="3.40.50.300">
    <property type="entry name" value="P-loop containing nucleotide triphosphate hydrolases"/>
    <property type="match status" value="1"/>
</dbReference>
<protein>
    <recommendedName>
        <fullName evidence="2">DNA polymerase III subunit delta</fullName>
        <ecNumber evidence="1">2.7.7.7</ecNumber>
    </recommendedName>
</protein>
<dbReference type="InterPro" id="IPR008921">
    <property type="entry name" value="DNA_pol3_clamp-load_cplx_C"/>
</dbReference>
<dbReference type="STRING" id="1616.IV73_GL000075"/>
<dbReference type="SUPFAM" id="SSF52540">
    <property type="entry name" value="P-loop containing nucleoside triphosphate hydrolases"/>
    <property type="match status" value="1"/>
</dbReference>
<reference evidence="11 12" key="1">
    <citation type="journal article" date="2015" name="Genome Announc.">
        <title>Expanding the biotechnology potential of lactobacilli through comparative genomics of 213 strains and associated genera.</title>
        <authorList>
            <person name="Sun Z."/>
            <person name="Harris H.M."/>
            <person name="McCann A."/>
            <person name="Guo C."/>
            <person name="Argimon S."/>
            <person name="Zhang W."/>
            <person name="Yang X."/>
            <person name="Jeffery I.B."/>
            <person name="Cooney J.C."/>
            <person name="Kagawa T.F."/>
            <person name="Liu W."/>
            <person name="Song Y."/>
            <person name="Salvetti E."/>
            <person name="Wrobel A."/>
            <person name="Rasinkangas P."/>
            <person name="Parkhill J."/>
            <person name="Rea M.C."/>
            <person name="O'Sullivan O."/>
            <person name="Ritari J."/>
            <person name="Douillard F.P."/>
            <person name="Paul Ross R."/>
            <person name="Yang R."/>
            <person name="Briner A.E."/>
            <person name="Felis G.E."/>
            <person name="de Vos W.M."/>
            <person name="Barrangou R."/>
            <person name="Klaenhammer T.R."/>
            <person name="Caufield P.W."/>
            <person name="Cui Y."/>
            <person name="Zhang H."/>
            <person name="O'Toole P.W."/>
        </authorList>
    </citation>
    <scope>NUCLEOTIDE SEQUENCE [LARGE SCALE GENOMIC DNA]</scope>
    <source>
        <strain evidence="11 12">DSM 20593</strain>
    </source>
</reference>
<feature type="domain" description="DNA polymerase III delta subunit-like C-terminal" evidence="10">
    <location>
        <begin position="219"/>
        <end position="335"/>
    </location>
</feature>
<keyword evidence="6" id="KW-0239">DNA-directed DNA polymerase</keyword>
<sequence>MTVKFQQLQEKIVEQKIAPVYLIQGTDVYLLQQAEQLFIQLVPENQQAMNFARYDMHEQALAVALDDARSIPFFGERRVVIIENAYFLTGERVKSKIEHHPEELIDYLKHPEPQTVLVIMAPYEKLDRRKKVTKILQEQSEHVSFGNLTERDLQSFVQTKLAEQHMEIDLGGMETLIRLTGANLSTMMSEIDKLVLYVLPAQQITALDVEQVVTKNLTDNVFDLIDDVLKLNFKEALELYHQLLLNGEEPLRVQGALTSQFRLLLQVKAAKTSEKGTATALKVHPYRVKLARQTVRRFNYRQLAKAFLGLVKMEQQIKTTSRDPELLFELFILDYQYAVKPRH</sequence>
<evidence type="ECO:0000256" key="1">
    <source>
        <dbReference type="ARBA" id="ARBA00012417"/>
    </source>
</evidence>
<keyword evidence="4" id="KW-0548">Nucleotidyltransferase</keyword>
<dbReference type="EC" id="2.7.7.7" evidence="1"/>
<feature type="domain" description="DNA polymerase III delta N-terminal" evidence="9">
    <location>
        <begin position="21"/>
        <end position="143"/>
    </location>
</feature>